<name>A0A183FI27_HELPZ</name>
<keyword evidence="2" id="KW-1185">Reference proteome</keyword>
<sequence>MRRYQESILCSIRHLGDEGVNAFGVEELEWESALHGKENTLPTTNFPIVEEVECMAHSTNINLVRALGGSNKGIY</sequence>
<evidence type="ECO:0000313" key="3">
    <source>
        <dbReference type="WBParaSite" id="HPBE_0000649601-mRNA-1"/>
    </source>
</evidence>
<evidence type="ECO:0000313" key="2">
    <source>
        <dbReference type="Proteomes" id="UP000050761"/>
    </source>
</evidence>
<accession>A0A183FI27</accession>
<evidence type="ECO:0000313" key="1">
    <source>
        <dbReference type="EMBL" id="VDO68522.1"/>
    </source>
</evidence>
<dbReference type="EMBL" id="UZAH01025677">
    <property type="protein sequence ID" value="VDO68522.1"/>
    <property type="molecule type" value="Genomic_DNA"/>
</dbReference>
<reference evidence="1 2" key="1">
    <citation type="submission" date="2018-11" db="EMBL/GenBank/DDBJ databases">
        <authorList>
            <consortium name="Pathogen Informatics"/>
        </authorList>
    </citation>
    <scope>NUCLEOTIDE SEQUENCE [LARGE SCALE GENOMIC DNA]</scope>
</reference>
<dbReference type="Proteomes" id="UP000050761">
    <property type="component" value="Unassembled WGS sequence"/>
</dbReference>
<dbReference type="WBParaSite" id="HPBE_0000649601-mRNA-1">
    <property type="protein sequence ID" value="HPBE_0000649601-mRNA-1"/>
    <property type="gene ID" value="HPBE_0000649601"/>
</dbReference>
<proteinExistence type="predicted"/>
<gene>
    <name evidence="1" type="ORF">HPBE_LOCUS6497</name>
</gene>
<reference evidence="3" key="2">
    <citation type="submission" date="2019-09" db="UniProtKB">
        <authorList>
            <consortium name="WormBaseParasite"/>
        </authorList>
    </citation>
    <scope>IDENTIFICATION</scope>
</reference>
<organism evidence="2 3">
    <name type="scientific">Heligmosomoides polygyrus</name>
    <name type="common">Parasitic roundworm</name>
    <dbReference type="NCBI Taxonomy" id="6339"/>
    <lineage>
        <taxon>Eukaryota</taxon>
        <taxon>Metazoa</taxon>
        <taxon>Ecdysozoa</taxon>
        <taxon>Nematoda</taxon>
        <taxon>Chromadorea</taxon>
        <taxon>Rhabditida</taxon>
        <taxon>Rhabditina</taxon>
        <taxon>Rhabditomorpha</taxon>
        <taxon>Strongyloidea</taxon>
        <taxon>Heligmosomidae</taxon>
        <taxon>Heligmosomoides</taxon>
    </lineage>
</organism>
<dbReference type="AlphaFoldDB" id="A0A183FI27"/>
<accession>A0A3P8B9D2</accession>
<protein>
    <submittedName>
        <fullName evidence="3">Amidohydrolase</fullName>
    </submittedName>
</protein>